<evidence type="ECO:0000256" key="1">
    <source>
        <dbReference type="SAM" id="MobiDB-lite"/>
    </source>
</evidence>
<dbReference type="Proteomes" id="UP001180737">
    <property type="component" value="Unassembled WGS sequence"/>
</dbReference>
<feature type="transmembrane region" description="Helical" evidence="2">
    <location>
        <begin position="9"/>
        <end position="30"/>
    </location>
</feature>
<protein>
    <submittedName>
        <fullName evidence="3">Uncharacterized protein</fullName>
    </submittedName>
</protein>
<name>A0ABU2YWA9_9ACTN</name>
<keyword evidence="2" id="KW-0472">Membrane</keyword>
<evidence type="ECO:0000313" key="3">
    <source>
        <dbReference type="EMBL" id="MDT0568614.1"/>
    </source>
</evidence>
<gene>
    <name evidence="3" type="ORF">RM704_14245</name>
</gene>
<feature type="transmembrane region" description="Helical" evidence="2">
    <location>
        <begin position="36"/>
        <end position="60"/>
    </location>
</feature>
<keyword evidence="2" id="KW-0812">Transmembrane</keyword>
<keyword evidence="4" id="KW-1185">Reference proteome</keyword>
<feature type="region of interest" description="Disordered" evidence="1">
    <location>
        <begin position="86"/>
        <end position="138"/>
    </location>
</feature>
<organism evidence="3 4">
    <name type="scientific">Streptomyces gottesmaniae</name>
    <dbReference type="NCBI Taxonomy" id="3075518"/>
    <lineage>
        <taxon>Bacteria</taxon>
        <taxon>Bacillati</taxon>
        <taxon>Actinomycetota</taxon>
        <taxon>Actinomycetes</taxon>
        <taxon>Kitasatosporales</taxon>
        <taxon>Streptomycetaceae</taxon>
        <taxon>Streptomyces</taxon>
    </lineage>
</organism>
<evidence type="ECO:0000256" key="2">
    <source>
        <dbReference type="SAM" id="Phobius"/>
    </source>
</evidence>
<reference evidence="3" key="1">
    <citation type="submission" date="2024-05" db="EMBL/GenBank/DDBJ databases">
        <title>30 novel species of actinomycetes from the DSMZ collection.</title>
        <authorList>
            <person name="Nouioui I."/>
        </authorList>
    </citation>
    <scope>NUCLEOTIDE SEQUENCE</scope>
    <source>
        <strain evidence="3">DSM 3412</strain>
    </source>
</reference>
<comment type="caution">
    <text evidence="3">The sequence shown here is derived from an EMBL/GenBank/DDBJ whole genome shotgun (WGS) entry which is preliminary data.</text>
</comment>
<evidence type="ECO:0000313" key="4">
    <source>
        <dbReference type="Proteomes" id="UP001180737"/>
    </source>
</evidence>
<dbReference type="EMBL" id="JAVRFJ010000010">
    <property type="protein sequence ID" value="MDT0568614.1"/>
    <property type="molecule type" value="Genomic_DNA"/>
</dbReference>
<sequence length="138" mass="13139">MMTGWRRGVVWAVAAAAGLTCAGVTLLLWLKDLSTAGIAAGLAADTVTLVMTVFAVRALVLQSAQTTSQATASGAGSIAAGGSIGRAVTGSNNQRTGGIPTPAPGSPAPGGRAEASGTKSVAAGGSIGEAVTGDGNST</sequence>
<keyword evidence="2" id="KW-1133">Transmembrane helix</keyword>
<accession>A0ABU2YWA9</accession>
<dbReference type="RefSeq" id="WP_157856789.1">
    <property type="nucleotide sequence ID" value="NZ_JAVRFJ010000010.1"/>
</dbReference>
<proteinExistence type="predicted"/>